<dbReference type="InterPro" id="IPR027417">
    <property type="entry name" value="P-loop_NTPase"/>
</dbReference>
<feature type="domain" description="Helicase C-terminal" evidence="1">
    <location>
        <begin position="166"/>
        <end position="209"/>
    </location>
</feature>
<protein>
    <recommendedName>
        <fullName evidence="1">Helicase C-terminal domain-containing protein</fullName>
    </recommendedName>
</protein>
<proteinExistence type="predicted"/>
<dbReference type="EMBL" id="LJCQ01000442">
    <property type="protein sequence ID" value="KPV43388.1"/>
    <property type="molecule type" value="Genomic_DNA"/>
</dbReference>
<accession>A0A0P9CUL0</accession>
<gene>
    <name evidence="2" type="ORF">SE19_09000</name>
</gene>
<dbReference type="RefSeq" id="WP_157438795.1">
    <property type="nucleotide sequence ID" value="NZ_LJCQ01000442.1"/>
</dbReference>
<sequence>FGMKLFNSGIKVIEPEETDIKKIEDGETYIFVKSSTRDSNGYTYPSATQNMIQSTLLIASSVKVKKLMAFMDSIDAVSKLAKQTNDAYNHRKLYNFRLDNLINQQSSYVGLTCNGFSPTCTDNCDIYERGECWYILRSINDVETPKSIDIKKVFAGIPIVRSQLENSNFIFTTSELELGIDLPNINYLLQYGTPYTIFDYLQRKGRAGREPGLMPVFLFILGEKSNDYVYFSRGSS</sequence>
<dbReference type="SUPFAM" id="SSF52540">
    <property type="entry name" value="P-loop containing nucleoside triphosphate hydrolases"/>
    <property type="match status" value="1"/>
</dbReference>
<dbReference type="InterPro" id="IPR001650">
    <property type="entry name" value="Helicase_C-like"/>
</dbReference>
<evidence type="ECO:0000259" key="1">
    <source>
        <dbReference type="Pfam" id="PF00271"/>
    </source>
</evidence>
<dbReference type="AlphaFoldDB" id="A0A0P9CUL0"/>
<dbReference type="Gene3D" id="3.40.50.300">
    <property type="entry name" value="P-loop containing nucleotide triphosphate hydrolases"/>
    <property type="match status" value="1"/>
</dbReference>
<feature type="non-terminal residue" evidence="2">
    <location>
        <position position="236"/>
    </location>
</feature>
<feature type="non-terminal residue" evidence="2">
    <location>
        <position position="1"/>
    </location>
</feature>
<dbReference type="Proteomes" id="UP000050515">
    <property type="component" value="Unassembled WGS sequence"/>
</dbReference>
<evidence type="ECO:0000313" key="2">
    <source>
        <dbReference type="EMBL" id="KPV43388.1"/>
    </source>
</evidence>
<dbReference type="Pfam" id="PF00271">
    <property type="entry name" value="Helicase_C"/>
    <property type="match status" value="1"/>
</dbReference>
<organism evidence="2 3">
    <name type="scientific">Acidiplasma aeolicum</name>
    <dbReference type="NCBI Taxonomy" id="507754"/>
    <lineage>
        <taxon>Archaea</taxon>
        <taxon>Methanobacteriati</taxon>
        <taxon>Thermoplasmatota</taxon>
        <taxon>Thermoplasmata</taxon>
        <taxon>Thermoplasmatales</taxon>
        <taxon>Ferroplasmaceae</taxon>
        <taxon>Acidiplasma</taxon>
    </lineage>
</organism>
<evidence type="ECO:0000313" key="3">
    <source>
        <dbReference type="Proteomes" id="UP000050515"/>
    </source>
</evidence>
<comment type="caution">
    <text evidence="2">The sequence shown here is derived from an EMBL/GenBank/DDBJ whole genome shotgun (WGS) entry which is preliminary data.</text>
</comment>
<reference evidence="2 3" key="1">
    <citation type="submission" date="2015-09" db="EMBL/GenBank/DDBJ databases">
        <title>Draft genome sequence of Acidiplasma aeolicum DSM 18409.</title>
        <authorList>
            <person name="Hemp J."/>
        </authorList>
    </citation>
    <scope>NUCLEOTIDE SEQUENCE [LARGE SCALE GENOMIC DNA]</scope>
    <source>
        <strain evidence="2 3">V</strain>
    </source>
</reference>
<name>A0A0P9CUL0_9ARCH</name>